<evidence type="ECO:0000256" key="5">
    <source>
        <dbReference type="ARBA" id="ARBA00023163"/>
    </source>
</evidence>
<name>A0A834ZS83_TETSI</name>
<comment type="subcellular location">
    <subcellularLocation>
        <location evidence="1">Nucleus</location>
    </subcellularLocation>
</comment>
<dbReference type="FunFam" id="4.10.280.10:FF:000032">
    <property type="entry name" value="Transcription factor bHLH123 family"/>
    <property type="match status" value="1"/>
</dbReference>
<evidence type="ECO:0000256" key="2">
    <source>
        <dbReference type="ARBA" id="ARBA00011738"/>
    </source>
</evidence>
<dbReference type="PANTHER" id="PTHR16223">
    <property type="entry name" value="TRANSCRIPTION FACTOR BHLH83-RELATED"/>
    <property type="match status" value="1"/>
</dbReference>
<evidence type="ECO:0000313" key="9">
    <source>
        <dbReference type="EMBL" id="KAF8410560.1"/>
    </source>
</evidence>
<dbReference type="PROSITE" id="PS50888">
    <property type="entry name" value="BHLH"/>
    <property type="match status" value="1"/>
</dbReference>
<evidence type="ECO:0000256" key="4">
    <source>
        <dbReference type="ARBA" id="ARBA00023125"/>
    </source>
</evidence>
<feature type="region of interest" description="Disordered" evidence="7">
    <location>
        <begin position="300"/>
        <end position="322"/>
    </location>
</feature>
<organism evidence="9 10">
    <name type="scientific">Tetracentron sinense</name>
    <name type="common">Spur-leaf</name>
    <dbReference type="NCBI Taxonomy" id="13715"/>
    <lineage>
        <taxon>Eukaryota</taxon>
        <taxon>Viridiplantae</taxon>
        <taxon>Streptophyta</taxon>
        <taxon>Embryophyta</taxon>
        <taxon>Tracheophyta</taxon>
        <taxon>Spermatophyta</taxon>
        <taxon>Magnoliopsida</taxon>
        <taxon>Trochodendrales</taxon>
        <taxon>Trochodendraceae</taxon>
        <taxon>Tetracentron</taxon>
    </lineage>
</organism>
<evidence type="ECO:0000256" key="7">
    <source>
        <dbReference type="SAM" id="MobiDB-lite"/>
    </source>
</evidence>
<dbReference type="PANTHER" id="PTHR16223:SF56">
    <property type="entry name" value="TRANSCRIPTION FACTOR BHLH110"/>
    <property type="match status" value="1"/>
</dbReference>
<keyword evidence="5" id="KW-0804">Transcription</keyword>
<dbReference type="InterPro" id="IPR045843">
    <property type="entry name" value="IND-like"/>
</dbReference>
<dbReference type="OrthoDB" id="760019at2759"/>
<keyword evidence="4" id="KW-0238">DNA-binding</keyword>
<evidence type="ECO:0000256" key="6">
    <source>
        <dbReference type="ARBA" id="ARBA00023242"/>
    </source>
</evidence>
<comment type="subunit">
    <text evidence="2">Homodimer.</text>
</comment>
<evidence type="ECO:0000256" key="3">
    <source>
        <dbReference type="ARBA" id="ARBA00023015"/>
    </source>
</evidence>
<proteinExistence type="predicted"/>
<dbReference type="GO" id="GO:0000981">
    <property type="term" value="F:DNA-binding transcription factor activity, RNA polymerase II-specific"/>
    <property type="evidence" value="ECO:0007669"/>
    <property type="project" value="TreeGrafter"/>
</dbReference>
<dbReference type="InterPro" id="IPR036638">
    <property type="entry name" value="HLH_DNA-bd_sf"/>
</dbReference>
<dbReference type="GO" id="GO:0000978">
    <property type="term" value="F:RNA polymerase II cis-regulatory region sequence-specific DNA binding"/>
    <property type="evidence" value="ECO:0007669"/>
    <property type="project" value="TreeGrafter"/>
</dbReference>
<dbReference type="InterPro" id="IPR045239">
    <property type="entry name" value="bHLH95_bHLH"/>
</dbReference>
<dbReference type="AlphaFoldDB" id="A0A834ZS83"/>
<dbReference type="OMA" id="RTNCTEA"/>
<evidence type="ECO:0000259" key="8">
    <source>
        <dbReference type="PROSITE" id="PS50888"/>
    </source>
</evidence>
<dbReference type="Proteomes" id="UP000655225">
    <property type="component" value="Unassembled WGS sequence"/>
</dbReference>
<reference evidence="9 10" key="1">
    <citation type="submission" date="2020-04" db="EMBL/GenBank/DDBJ databases">
        <title>Plant Genome Project.</title>
        <authorList>
            <person name="Zhang R.-G."/>
        </authorList>
    </citation>
    <scope>NUCLEOTIDE SEQUENCE [LARGE SCALE GENOMIC DNA]</scope>
    <source>
        <strain evidence="9">YNK0</strain>
        <tissue evidence="9">Leaf</tissue>
    </source>
</reference>
<dbReference type="EMBL" id="JABCRI010000002">
    <property type="protein sequence ID" value="KAF8410560.1"/>
    <property type="molecule type" value="Genomic_DNA"/>
</dbReference>
<evidence type="ECO:0000256" key="1">
    <source>
        <dbReference type="ARBA" id="ARBA00004123"/>
    </source>
</evidence>
<dbReference type="Gene3D" id="4.10.280.10">
    <property type="entry name" value="Helix-loop-helix DNA-binding domain"/>
    <property type="match status" value="1"/>
</dbReference>
<keyword evidence="3" id="KW-0805">Transcription regulation</keyword>
<comment type="caution">
    <text evidence="9">The sequence shown here is derived from an EMBL/GenBank/DDBJ whole genome shotgun (WGS) entry which is preliminary data.</text>
</comment>
<accession>A0A834ZS83</accession>
<dbReference type="SUPFAM" id="SSF47459">
    <property type="entry name" value="HLH, helix-loop-helix DNA-binding domain"/>
    <property type="match status" value="1"/>
</dbReference>
<dbReference type="CDD" id="cd11393">
    <property type="entry name" value="bHLH_AtbHLH_like"/>
    <property type="match status" value="1"/>
</dbReference>
<sequence>MEPANLHHQHHLQEQLIGSSSLPTSSYYGVESNHAWNHDIILNGGYYNQHVNGILSNSRDLRPKNNILVPPSLNPSSMVQDLGFQWTNDAGSFTNHTADELNLAKIKDEFSDSFPTFTEMINNSPSNTEKFHSPSPSYIKHEQQDHLHGLSEKLFLKSFSSSCQINGLQLTSRELYSNAQNCATFGGMATPSGENLSHIFPSANISNLNPLSSSFSSSMGMNLQALDLLTSANFGGSFSEPSHQNLGIFKESLSFGLDHVQESSHRPPNSLTKVRILFFVVISPFTNGVAVIKRASNFSEPKASHAASKKPRSESRSSCPPFKVRKEKLGDRIAALQQLVAPFGKTDTASVLMEASGYIKFLHAQVQTLSVPYMNSSRNKTCRTMQEVSSGDGKEEPKRDLRSKGLCLVPLSFTAYVTDGSVGVWPPPNFRGST</sequence>
<gene>
    <name evidence="9" type="ORF">HHK36_003091</name>
</gene>
<keyword evidence="10" id="KW-1185">Reference proteome</keyword>
<protein>
    <recommendedName>
        <fullName evidence="8">BHLH domain-containing protein</fullName>
    </recommendedName>
</protein>
<dbReference type="InterPro" id="IPR011598">
    <property type="entry name" value="bHLH_dom"/>
</dbReference>
<keyword evidence="6" id="KW-0539">Nucleus</keyword>
<dbReference type="GO" id="GO:0046983">
    <property type="term" value="F:protein dimerization activity"/>
    <property type="evidence" value="ECO:0007669"/>
    <property type="project" value="InterPro"/>
</dbReference>
<dbReference type="GO" id="GO:0005634">
    <property type="term" value="C:nucleus"/>
    <property type="evidence" value="ECO:0007669"/>
    <property type="project" value="UniProtKB-SubCell"/>
</dbReference>
<feature type="domain" description="BHLH" evidence="8">
    <location>
        <begin position="313"/>
        <end position="362"/>
    </location>
</feature>
<evidence type="ECO:0000313" key="10">
    <source>
        <dbReference type="Proteomes" id="UP000655225"/>
    </source>
</evidence>